<accession>A0A1E5GM43</accession>
<dbReference type="AlphaFoldDB" id="A0A1E5GM43"/>
<keyword evidence="5" id="KW-0378">Hydrolase</keyword>
<protein>
    <recommendedName>
        <fullName evidence="3 5">acylphosphatase</fullName>
        <ecNumber evidence="2 5">3.6.1.7</ecNumber>
    </recommendedName>
</protein>
<proteinExistence type="inferred from homology"/>
<dbReference type="Gene3D" id="3.30.70.100">
    <property type="match status" value="1"/>
</dbReference>
<evidence type="ECO:0000313" key="9">
    <source>
        <dbReference type="Proteomes" id="UP000094068"/>
    </source>
</evidence>
<keyword evidence="9" id="KW-1185">Reference proteome</keyword>
<feature type="active site" evidence="5">
    <location>
        <position position="18"/>
    </location>
</feature>
<dbReference type="Pfam" id="PF00708">
    <property type="entry name" value="Acylphosphatase"/>
    <property type="match status" value="1"/>
</dbReference>
<evidence type="ECO:0000313" key="8">
    <source>
        <dbReference type="EMBL" id="OEG13774.1"/>
    </source>
</evidence>
<dbReference type="Proteomes" id="UP000094068">
    <property type="component" value="Unassembled WGS sequence"/>
</dbReference>
<dbReference type="STRING" id="903984.BCR21_01935"/>
<dbReference type="EMBL" id="MIJZ01000001">
    <property type="protein sequence ID" value="OEG13774.1"/>
    <property type="molecule type" value="Genomic_DNA"/>
</dbReference>
<comment type="caution">
    <text evidence="8">The sequence shown here is derived from an EMBL/GenBank/DDBJ whole genome shotgun (WGS) entry which is preliminary data.</text>
</comment>
<evidence type="ECO:0000256" key="6">
    <source>
        <dbReference type="RuleBase" id="RU004168"/>
    </source>
</evidence>
<feature type="domain" description="Acylphosphatase-like" evidence="7">
    <location>
        <begin position="3"/>
        <end position="91"/>
    </location>
</feature>
<dbReference type="RefSeq" id="WP_069644833.1">
    <property type="nucleotide sequence ID" value="NZ_MIJZ01000001.1"/>
</dbReference>
<evidence type="ECO:0000259" key="7">
    <source>
        <dbReference type="PROSITE" id="PS51160"/>
    </source>
</evidence>
<name>A0A1E5GM43_9ENTE</name>
<comment type="similarity">
    <text evidence="1 6">Belongs to the acylphosphatase family.</text>
</comment>
<dbReference type="PROSITE" id="PS00150">
    <property type="entry name" value="ACYLPHOSPHATASE_1"/>
    <property type="match status" value="1"/>
</dbReference>
<reference evidence="9" key="1">
    <citation type="submission" date="2016-09" db="EMBL/GenBank/DDBJ databases">
        <authorList>
            <person name="Gulvik C.A."/>
        </authorList>
    </citation>
    <scope>NUCLEOTIDE SEQUENCE [LARGE SCALE GENOMIC DNA]</scope>
    <source>
        <strain evidence="9">DSM 23328</strain>
    </source>
</reference>
<dbReference type="EC" id="3.6.1.7" evidence="2 5"/>
<dbReference type="InterPro" id="IPR036046">
    <property type="entry name" value="Acylphosphatase-like_dom_sf"/>
</dbReference>
<evidence type="ECO:0000256" key="2">
    <source>
        <dbReference type="ARBA" id="ARBA00012150"/>
    </source>
</evidence>
<dbReference type="PANTHER" id="PTHR47268">
    <property type="entry name" value="ACYLPHOSPHATASE"/>
    <property type="match status" value="1"/>
</dbReference>
<sequence length="91" mass="10250">MRKVRMNVQGRVQGVGFRYMTKMVADELGICGTVRNEDDGSVSIESLGDDEKMTQFIQKIKDSPSPAGRVTYVDIQDDPLIEEYNSFKVTN</sequence>
<dbReference type="NCBIfam" id="NF011008">
    <property type="entry name" value="PRK14434.1"/>
    <property type="match status" value="1"/>
</dbReference>
<comment type="catalytic activity">
    <reaction evidence="4 5">
        <text>an acyl phosphate + H2O = a carboxylate + phosphate + H(+)</text>
        <dbReference type="Rhea" id="RHEA:14965"/>
        <dbReference type="ChEBI" id="CHEBI:15377"/>
        <dbReference type="ChEBI" id="CHEBI:15378"/>
        <dbReference type="ChEBI" id="CHEBI:29067"/>
        <dbReference type="ChEBI" id="CHEBI:43474"/>
        <dbReference type="ChEBI" id="CHEBI:59918"/>
        <dbReference type="EC" id="3.6.1.7"/>
    </reaction>
</comment>
<dbReference type="OrthoDB" id="9808093at2"/>
<feature type="active site" evidence="5">
    <location>
        <position position="36"/>
    </location>
</feature>
<dbReference type="GO" id="GO:0003998">
    <property type="term" value="F:acylphosphatase activity"/>
    <property type="evidence" value="ECO:0007669"/>
    <property type="project" value="UniProtKB-EC"/>
</dbReference>
<dbReference type="PANTHER" id="PTHR47268:SF4">
    <property type="entry name" value="ACYLPHOSPHATASE"/>
    <property type="match status" value="1"/>
</dbReference>
<organism evidence="8 9">
    <name type="scientific">Enterococcus ureasiticus</name>
    <dbReference type="NCBI Taxonomy" id="903984"/>
    <lineage>
        <taxon>Bacteria</taxon>
        <taxon>Bacillati</taxon>
        <taxon>Bacillota</taxon>
        <taxon>Bacilli</taxon>
        <taxon>Lactobacillales</taxon>
        <taxon>Enterococcaceae</taxon>
        <taxon>Enterococcus</taxon>
    </lineage>
</organism>
<evidence type="ECO:0000256" key="3">
    <source>
        <dbReference type="ARBA" id="ARBA00015991"/>
    </source>
</evidence>
<dbReference type="PROSITE" id="PS51160">
    <property type="entry name" value="ACYLPHOSPHATASE_3"/>
    <property type="match status" value="1"/>
</dbReference>
<evidence type="ECO:0000256" key="4">
    <source>
        <dbReference type="ARBA" id="ARBA00047645"/>
    </source>
</evidence>
<dbReference type="InterPro" id="IPR020456">
    <property type="entry name" value="Acylphosphatase"/>
</dbReference>
<evidence type="ECO:0000256" key="1">
    <source>
        <dbReference type="ARBA" id="ARBA00005614"/>
    </source>
</evidence>
<evidence type="ECO:0000256" key="5">
    <source>
        <dbReference type="PROSITE-ProRule" id="PRU00520"/>
    </source>
</evidence>
<dbReference type="InterPro" id="IPR001792">
    <property type="entry name" value="Acylphosphatase-like_dom"/>
</dbReference>
<dbReference type="SUPFAM" id="SSF54975">
    <property type="entry name" value="Acylphosphatase/BLUF domain-like"/>
    <property type="match status" value="1"/>
</dbReference>
<dbReference type="InterPro" id="IPR017968">
    <property type="entry name" value="Acylphosphatase_CS"/>
</dbReference>
<gene>
    <name evidence="8" type="ORF">BCR21_01935</name>
</gene>